<dbReference type="AlphaFoldDB" id="A0A0N5BER6"/>
<dbReference type="Proteomes" id="UP000046392">
    <property type="component" value="Unplaced"/>
</dbReference>
<organism evidence="1 2">
    <name type="scientific">Strongyloides papillosus</name>
    <name type="common">Intestinal threadworm</name>
    <dbReference type="NCBI Taxonomy" id="174720"/>
    <lineage>
        <taxon>Eukaryota</taxon>
        <taxon>Metazoa</taxon>
        <taxon>Ecdysozoa</taxon>
        <taxon>Nematoda</taxon>
        <taxon>Chromadorea</taxon>
        <taxon>Rhabditida</taxon>
        <taxon>Tylenchina</taxon>
        <taxon>Panagrolaimomorpha</taxon>
        <taxon>Strongyloidoidea</taxon>
        <taxon>Strongyloididae</taxon>
        <taxon>Strongyloides</taxon>
    </lineage>
</organism>
<protein>
    <submittedName>
        <fullName evidence="2">Prophage protein</fullName>
    </submittedName>
</protein>
<evidence type="ECO:0000313" key="1">
    <source>
        <dbReference type="Proteomes" id="UP000046392"/>
    </source>
</evidence>
<dbReference type="WBParaSite" id="SPAL_0000448900.1">
    <property type="protein sequence ID" value="SPAL_0000448900.1"/>
    <property type="gene ID" value="SPAL_0000448900"/>
</dbReference>
<accession>A0A0N5BER6</accession>
<evidence type="ECO:0000313" key="2">
    <source>
        <dbReference type="WBParaSite" id="SPAL_0000448900.1"/>
    </source>
</evidence>
<keyword evidence="1" id="KW-1185">Reference proteome</keyword>
<proteinExistence type="predicted"/>
<reference evidence="2" key="1">
    <citation type="submission" date="2017-02" db="UniProtKB">
        <authorList>
            <consortium name="WormBaseParasite"/>
        </authorList>
    </citation>
    <scope>IDENTIFICATION</scope>
</reference>
<sequence length="133" mass="15863">MATTRRIQTDYVREALDICIDLADGWESDGDPRMFTMEKHIMMIRELQDILQDAFETKIVRLIYSLRKARNNAIERIKYDFFRVYKTTEEQLRGILGVPFEEFIRSPRHYKYFVTEGETVYFEDVIQGPTHNG</sequence>
<name>A0A0N5BER6_STREA</name>